<feature type="compositionally biased region" description="Basic and acidic residues" evidence="1">
    <location>
        <begin position="11"/>
        <end position="21"/>
    </location>
</feature>
<accession>A0AAE0H0P9</accession>
<evidence type="ECO:0000313" key="2">
    <source>
        <dbReference type="EMBL" id="KAK3287723.1"/>
    </source>
</evidence>
<feature type="region of interest" description="Disordered" evidence="1">
    <location>
        <begin position="149"/>
        <end position="191"/>
    </location>
</feature>
<gene>
    <name evidence="2" type="ORF">CYMTET_4775</name>
</gene>
<feature type="compositionally biased region" description="Gly residues" evidence="1">
    <location>
        <begin position="99"/>
        <end position="110"/>
    </location>
</feature>
<feature type="compositionally biased region" description="Polar residues" evidence="1">
    <location>
        <begin position="120"/>
        <end position="129"/>
    </location>
</feature>
<organism evidence="2 3">
    <name type="scientific">Cymbomonas tetramitiformis</name>
    <dbReference type="NCBI Taxonomy" id="36881"/>
    <lineage>
        <taxon>Eukaryota</taxon>
        <taxon>Viridiplantae</taxon>
        <taxon>Chlorophyta</taxon>
        <taxon>Pyramimonadophyceae</taxon>
        <taxon>Pyramimonadales</taxon>
        <taxon>Pyramimonadaceae</taxon>
        <taxon>Cymbomonas</taxon>
    </lineage>
</organism>
<dbReference type="AlphaFoldDB" id="A0AAE0H0P9"/>
<keyword evidence="3" id="KW-1185">Reference proteome</keyword>
<feature type="compositionally biased region" description="Basic and acidic residues" evidence="1">
    <location>
        <begin position="81"/>
        <end position="90"/>
    </location>
</feature>
<feature type="region of interest" description="Disordered" evidence="1">
    <location>
        <begin position="1"/>
        <end position="130"/>
    </location>
</feature>
<reference evidence="2 3" key="1">
    <citation type="journal article" date="2015" name="Genome Biol. Evol.">
        <title>Comparative Genomics of a Bacterivorous Green Alga Reveals Evolutionary Causalities and Consequences of Phago-Mixotrophic Mode of Nutrition.</title>
        <authorList>
            <person name="Burns J.A."/>
            <person name="Paasch A."/>
            <person name="Narechania A."/>
            <person name="Kim E."/>
        </authorList>
    </citation>
    <scope>NUCLEOTIDE SEQUENCE [LARGE SCALE GENOMIC DNA]</scope>
    <source>
        <strain evidence="2 3">PLY_AMNH</strain>
    </source>
</reference>
<feature type="compositionally biased region" description="Low complexity" evidence="1">
    <location>
        <begin position="1"/>
        <end position="10"/>
    </location>
</feature>
<name>A0AAE0H0P9_9CHLO</name>
<feature type="compositionally biased region" description="Low complexity" evidence="1">
    <location>
        <begin position="149"/>
        <end position="169"/>
    </location>
</feature>
<comment type="caution">
    <text evidence="2">The sequence shown here is derived from an EMBL/GenBank/DDBJ whole genome shotgun (WGS) entry which is preliminary data.</text>
</comment>
<protein>
    <submittedName>
        <fullName evidence="2">Uncharacterized protein</fullName>
    </submittedName>
</protein>
<proteinExistence type="predicted"/>
<evidence type="ECO:0000313" key="3">
    <source>
        <dbReference type="Proteomes" id="UP001190700"/>
    </source>
</evidence>
<feature type="compositionally biased region" description="Basic residues" evidence="1">
    <location>
        <begin position="29"/>
        <end position="48"/>
    </location>
</feature>
<dbReference type="EMBL" id="LGRX02000758">
    <property type="protein sequence ID" value="KAK3287723.1"/>
    <property type="molecule type" value="Genomic_DNA"/>
</dbReference>
<dbReference type="Proteomes" id="UP001190700">
    <property type="component" value="Unassembled WGS sequence"/>
</dbReference>
<sequence length="254" mass="27160">MGGALAAAAAKPDKRAVHFVEDTGGQTSKKGRKGKKEKKDKKRKRARKGREQSESEETDDSSETSGDRDSRKERQRSRRRQGVELVEKMKGAASRSAGGTVGTERGGLGSSGTSPLPKTQARNLQSQLEEQQRLFEIQKQAFFQQAAQTGSGFGNPAGPAGPQPQSTAPPGGGRGTQTQPPVPPAGPEMAKVKKVAAPEMSKIFKTKKTTDKLRMVLVQFQCVDPEAAIQMTKVELLVAAAEAHNAGLLDVRCL</sequence>
<evidence type="ECO:0000256" key="1">
    <source>
        <dbReference type="SAM" id="MobiDB-lite"/>
    </source>
</evidence>